<proteinExistence type="predicted"/>
<feature type="region of interest" description="Disordered" evidence="1">
    <location>
        <begin position="481"/>
        <end position="506"/>
    </location>
</feature>
<dbReference type="RefSeq" id="WP_007415214.1">
    <property type="nucleotide sequence ID" value="NZ_ABOX02000014.1"/>
</dbReference>
<organism evidence="2 3">
    <name type="scientific">Pedosphaera parvula (strain Ellin514)</name>
    <dbReference type="NCBI Taxonomy" id="320771"/>
    <lineage>
        <taxon>Bacteria</taxon>
        <taxon>Pseudomonadati</taxon>
        <taxon>Verrucomicrobiota</taxon>
        <taxon>Pedosphaerae</taxon>
        <taxon>Pedosphaerales</taxon>
        <taxon>Pedosphaeraceae</taxon>
        <taxon>Pedosphaera</taxon>
    </lineage>
</organism>
<dbReference type="EMBL" id="ABOX02000014">
    <property type="protein sequence ID" value="EEF60755.1"/>
    <property type="molecule type" value="Genomic_DNA"/>
</dbReference>
<name>B9XHC0_PEDPL</name>
<feature type="compositionally biased region" description="Low complexity" evidence="1">
    <location>
        <begin position="481"/>
        <end position="499"/>
    </location>
</feature>
<comment type="caution">
    <text evidence="2">The sequence shown here is derived from an EMBL/GenBank/DDBJ whole genome shotgun (WGS) entry which is preliminary data.</text>
</comment>
<evidence type="ECO:0008006" key="4">
    <source>
        <dbReference type="Google" id="ProtNLM"/>
    </source>
</evidence>
<dbReference type="AlphaFoldDB" id="B9XHC0"/>
<accession>B9XHC0</accession>
<evidence type="ECO:0000256" key="1">
    <source>
        <dbReference type="SAM" id="MobiDB-lite"/>
    </source>
</evidence>
<sequence length="506" mass="58261" precursor="true">MSSKVKKIILGILAVLLLVGVSQIQNSLNRDRDALGLNAYTELKGAPPVLALTTVALGGFRGLISNVLWIRANDMQDDGKYFEMVQLADWITKLEPHFTQVWLVQAWNMAYNISVKFTDAKDRWRWVQRGIELLRDDGLRYNPHELLMYRELAWFFQHKMGQNLDDAHMYYKQMWANEMYKVFGVQRPNWDELIDPKTPEQKERSRLLQEKFKMDPKFMKEVDEKYGPLEWRMPEASAIYWAAQGLDHAKKNEKRISQDDLITLRRVIYQSMQMTFQRGRMIPNLADKQFEYAPNLDIIPHVNGAYEQAEQEDEKNRDHIMTAHRNLLRDVVFFLYTYNRQADAAKWFKYMCDKFPNKPLLDGKPGSLPGTLSLEDYALGRIQEEVDDPGMDKVKAVIQGLLRTGYSSLAIGEDDRFVGLRAMALKIYDRYQAKVSHDAKTMQRVGLSPFADLQKDVLNRLLNGEMSPELANQLRTKLNLPAAAEPAKPATEAPVEAAAQSPAPAK</sequence>
<dbReference type="Proteomes" id="UP000003688">
    <property type="component" value="Unassembled WGS sequence"/>
</dbReference>
<dbReference type="STRING" id="320771.Cflav_PD3613"/>
<evidence type="ECO:0000313" key="2">
    <source>
        <dbReference type="EMBL" id="EEF60755.1"/>
    </source>
</evidence>
<keyword evidence="3" id="KW-1185">Reference proteome</keyword>
<gene>
    <name evidence="2" type="ORF">Cflav_PD3613</name>
</gene>
<reference evidence="2 3" key="1">
    <citation type="journal article" date="2011" name="J. Bacteriol.">
        <title>Genome sequence of 'Pedosphaera parvula' Ellin514, an aerobic Verrucomicrobial isolate from pasture soil.</title>
        <authorList>
            <person name="Kant R."/>
            <person name="van Passel M.W."/>
            <person name="Sangwan P."/>
            <person name="Palva A."/>
            <person name="Lucas S."/>
            <person name="Copeland A."/>
            <person name="Lapidus A."/>
            <person name="Glavina Del Rio T."/>
            <person name="Dalin E."/>
            <person name="Tice H."/>
            <person name="Bruce D."/>
            <person name="Goodwin L."/>
            <person name="Pitluck S."/>
            <person name="Chertkov O."/>
            <person name="Larimer F.W."/>
            <person name="Land M.L."/>
            <person name="Hauser L."/>
            <person name="Brettin T.S."/>
            <person name="Detter J.C."/>
            <person name="Han S."/>
            <person name="de Vos W.M."/>
            <person name="Janssen P.H."/>
            <person name="Smidt H."/>
        </authorList>
    </citation>
    <scope>NUCLEOTIDE SEQUENCE [LARGE SCALE GENOMIC DNA]</scope>
    <source>
        <strain evidence="2 3">Ellin514</strain>
    </source>
</reference>
<evidence type="ECO:0000313" key="3">
    <source>
        <dbReference type="Proteomes" id="UP000003688"/>
    </source>
</evidence>
<protein>
    <recommendedName>
        <fullName evidence="4">IRE (Iron responsive element)-like protein</fullName>
    </recommendedName>
</protein>
<dbReference type="OrthoDB" id="239224at2"/>